<dbReference type="Pfam" id="PF06147">
    <property type="entry name" value="DUF968"/>
    <property type="match status" value="1"/>
</dbReference>
<reference evidence="1 2" key="1">
    <citation type="journal article" date="2015" name="Stand. Genomic Sci.">
        <title>Genomic Encyclopedia of Bacterial and Archaeal Type Strains, Phase III: the genomes of soil and plant-associated and newly described type strains.</title>
        <authorList>
            <person name="Whitman W.B."/>
            <person name="Woyke T."/>
            <person name="Klenk H.P."/>
            <person name="Zhou Y."/>
            <person name="Lilburn T.G."/>
            <person name="Beck B.J."/>
            <person name="De Vos P."/>
            <person name="Vandamme P."/>
            <person name="Eisen J.A."/>
            <person name="Garrity G."/>
            <person name="Hugenholtz P."/>
            <person name="Kyrpides N.C."/>
        </authorList>
    </citation>
    <scope>NUCLEOTIDE SEQUENCE [LARGE SCALE GENOMIC DNA]</scope>
    <source>
        <strain evidence="1 2">CGMCC 1.10947</strain>
    </source>
</reference>
<dbReference type="InterPro" id="IPR010373">
    <property type="entry name" value="DUF968"/>
</dbReference>
<dbReference type="Proteomes" id="UP000317176">
    <property type="component" value="Unassembled WGS sequence"/>
</dbReference>
<dbReference type="Gene3D" id="3.30.40.190">
    <property type="match status" value="1"/>
</dbReference>
<organism evidence="1 2">
    <name type="scientific">Bradyrhizobium daqingense</name>
    <dbReference type="NCBI Taxonomy" id="993502"/>
    <lineage>
        <taxon>Bacteria</taxon>
        <taxon>Pseudomonadati</taxon>
        <taxon>Pseudomonadota</taxon>
        <taxon>Alphaproteobacteria</taxon>
        <taxon>Hyphomicrobiales</taxon>
        <taxon>Nitrobacteraceae</taxon>
        <taxon>Bradyrhizobium</taxon>
    </lineage>
</organism>
<dbReference type="AlphaFoldDB" id="A0A562LBW1"/>
<evidence type="ECO:0000313" key="2">
    <source>
        <dbReference type="Proteomes" id="UP000317176"/>
    </source>
</evidence>
<proteinExistence type="predicted"/>
<dbReference type="OrthoDB" id="149299at2"/>
<keyword evidence="2" id="KW-1185">Reference proteome</keyword>
<sequence length="116" mass="13174">MRQRQPRVHDDGHLDFIRSLPCVMCGNDTATEAAHLRVGSLRYGKKPTGMQQKSDDKWALPLCGRCHRQQHEGNELEFWLNQGVNPFVLAMSLHNATGDHEAAMEVLKEQARHVFA</sequence>
<accession>A0A562LBW1</accession>
<dbReference type="RefSeq" id="WP_145633473.1">
    <property type="nucleotide sequence ID" value="NZ_CP088014.1"/>
</dbReference>
<protein>
    <submittedName>
        <fullName evidence="1">Uncharacterized protein DUF968</fullName>
    </submittedName>
</protein>
<comment type="caution">
    <text evidence="1">The sequence shown here is derived from an EMBL/GenBank/DDBJ whole genome shotgun (WGS) entry which is preliminary data.</text>
</comment>
<evidence type="ECO:0000313" key="1">
    <source>
        <dbReference type="EMBL" id="TWI05137.1"/>
    </source>
</evidence>
<name>A0A562LBW1_9BRAD</name>
<gene>
    <name evidence="1" type="ORF">IQ17_03302</name>
</gene>
<dbReference type="EMBL" id="VLKL01000008">
    <property type="protein sequence ID" value="TWI05137.1"/>
    <property type="molecule type" value="Genomic_DNA"/>
</dbReference>